<evidence type="ECO:0000256" key="1">
    <source>
        <dbReference type="SAM" id="MobiDB-lite"/>
    </source>
</evidence>
<sequence>MMVLGSTAASHDVGRQRQQHNGSDGERGGCSVQSRSWSFQNHVRRNSTRHFVRITTLVRSLGIPFTHAPSFALIGRIPNQNPLPPLCSPATGTASRPSFRCHSPDNTPTYKHTHSRSLFPSPISGDHHSGVAAHGGYWQQYDDDDRRWRR</sequence>
<evidence type="ECO:0000313" key="3">
    <source>
        <dbReference type="Proteomes" id="UP000215914"/>
    </source>
</evidence>
<dbReference type="AlphaFoldDB" id="A0A251UV14"/>
<evidence type="ECO:0000313" key="2">
    <source>
        <dbReference type="EMBL" id="OTG27210.1"/>
    </source>
</evidence>
<reference evidence="3" key="1">
    <citation type="journal article" date="2017" name="Nature">
        <title>The sunflower genome provides insights into oil metabolism, flowering and Asterid evolution.</title>
        <authorList>
            <person name="Badouin H."/>
            <person name="Gouzy J."/>
            <person name="Grassa C.J."/>
            <person name="Murat F."/>
            <person name="Staton S.E."/>
            <person name="Cottret L."/>
            <person name="Lelandais-Briere C."/>
            <person name="Owens G.L."/>
            <person name="Carrere S."/>
            <person name="Mayjonade B."/>
            <person name="Legrand L."/>
            <person name="Gill N."/>
            <person name="Kane N.C."/>
            <person name="Bowers J.E."/>
            <person name="Hubner S."/>
            <person name="Bellec A."/>
            <person name="Berard A."/>
            <person name="Berges H."/>
            <person name="Blanchet N."/>
            <person name="Boniface M.C."/>
            <person name="Brunel D."/>
            <person name="Catrice O."/>
            <person name="Chaidir N."/>
            <person name="Claudel C."/>
            <person name="Donnadieu C."/>
            <person name="Faraut T."/>
            <person name="Fievet G."/>
            <person name="Helmstetter N."/>
            <person name="King M."/>
            <person name="Knapp S.J."/>
            <person name="Lai Z."/>
            <person name="Le Paslier M.C."/>
            <person name="Lippi Y."/>
            <person name="Lorenzon L."/>
            <person name="Mandel J.R."/>
            <person name="Marage G."/>
            <person name="Marchand G."/>
            <person name="Marquand E."/>
            <person name="Bret-Mestries E."/>
            <person name="Morien E."/>
            <person name="Nambeesan S."/>
            <person name="Nguyen T."/>
            <person name="Pegot-Espagnet P."/>
            <person name="Pouilly N."/>
            <person name="Raftis F."/>
            <person name="Sallet E."/>
            <person name="Schiex T."/>
            <person name="Thomas J."/>
            <person name="Vandecasteele C."/>
            <person name="Vares D."/>
            <person name="Vear F."/>
            <person name="Vautrin S."/>
            <person name="Crespi M."/>
            <person name="Mangin B."/>
            <person name="Burke J.M."/>
            <person name="Salse J."/>
            <person name="Munos S."/>
            <person name="Vincourt P."/>
            <person name="Rieseberg L.H."/>
            <person name="Langlade N.B."/>
        </authorList>
    </citation>
    <scope>NUCLEOTIDE SEQUENCE [LARGE SCALE GENOMIC DNA]</scope>
    <source>
        <strain evidence="3">cv. SF193</strain>
    </source>
</reference>
<gene>
    <name evidence="2" type="ORF">HannXRQ_Chr04g0097561</name>
</gene>
<dbReference type="EMBL" id="CM007893">
    <property type="protein sequence ID" value="OTG27210.1"/>
    <property type="molecule type" value="Genomic_DNA"/>
</dbReference>
<accession>A0A251UV14</accession>
<dbReference type="Proteomes" id="UP000215914">
    <property type="component" value="Chromosome 4"/>
</dbReference>
<dbReference type="InParanoid" id="A0A251UV14"/>
<name>A0A251UV14_HELAN</name>
<keyword evidence="3" id="KW-1185">Reference proteome</keyword>
<feature type="region of interest" description="Disordered" evidence="1">
    <location>
        <begin position="1"/>
        <end position="32"/>
    </location>
</feature>
<feature type="region of interest" description="Disordered" evidence="1">
    <location>
        <begin position="90"/>
        <end position="134"/>
    </location>
</feature>
<organism evidence="2 3">
    <name type="scientific">Helianthus annuus</name>
    <name type="common">Common sunflower</name>
    <dbReference type="NCBI Taxonomy" id="4232"/>
    <lineage>
        <taxon>Eukaryota</taxon>
        <taxon>Viridiplantae</taxon>
        <taxon>Streptophyta</taxon>
        <taxon>Embryophyta</taxon>
        <taxon>Tracheophyta</taxon>
        <taxon>Spermatophyta</taxon>
        <taxon>Magnoliopsida</taxon>
        <taxon>eudicotyledons</taxon>
        <taxon>Gunneridae</taxon>
        <taxon>Pentapetalae</taxon>
        <taxon>asterids</taxon>
        <taxon>campanulids</taxon>
        <taxon>Asterales</taxon>
        <taxon>Asteraceae</taxon>
        <taxon>Asteroideae</taxon>
        <taxon>Heliantheae alliance</taxon>
        <taxon>Heliantheae</taxon>
        <taxon>Helianthus</taxon>
    </lineage>
</organism>
<protein>
    <submittedName>
        <fullName evidence="2">Uncharacterized protein</fullName>
    </submittedName>
</protein>
<proteinExistence type="predicted"/>